<dbReference type="InterPro" id="IPR018394">
    <property type="entry name" value="DNA_photolyase_1_CS_C"/>
</dbReference>
<dbReference type="PANTHER" id="PTHR11455">
    <property type="entry name" value="CRYPTOCHROME"/>
    <property type="match status" value="1"/>
</dbReference>
<dbReference type="PANTHER" id="PTHR11455:SF9">
    <property type="entry name" value="CRYPTOCHROME CIRCADIAN CLOCK 5 ISOFORM X1"/>
    <property type="match status" value="1"/>
</dbReference>
<evidence type="ECO:0000256" key="4">
    <source>
        <dbReference type="ARBA" id="ARBA00022827"/>
    </source>
</evidence>
<dbReference type="SUPFAM" id="SSF48173">
    <property type="entry name" value="Cryptochrome/photolyase FAD-binding domain"/>
    <property type="match status" value="1"/>
</dbReference>
<keyword evidence="4" id="KW-0274">FAD</keyword>
<dbReference type="GO" id="GO:0003677">
    <property type="term" value="F:DNA binding"/>
    <property type="evidence" value="ECO:0007669"/>
    <property type="project" value="TreeGrafter"/>
</dbReference>
<dbReference type="InterPro" id="IPR036155">
    <property type="entry name" value="Crypto/Photolyase_N_sf"/>
</dbReference>
<dbReference type="SUPFAM" id="SSF52425">
    <property type="entry name" value="Cryptochrome/photolyase, N-terminal domain"/>
    <property type="match status" value="1"/>
</dbReference>
<evidence type="ECO:0000259" key="6">
    <source>
        <dbReference type="PROSITE" id="PS51645"/>
    </source>
</evidence>
<dbReference type="InterPro" id="IPR002081">
    <property type="entry name" value="Cryptochrome/DNA_photolyase_1"/>
</dbReference>
<dbReference type="Gene3D" id="3.40.50.620">
    <property type="entry name" value="HUPs"/>
    <property type="match status" value="1"/>
</dbReference>
<feature type="domain" description="Photolyase/cryptochrome alpha/beta" evidence="6">
    <location>
        <begin position="4"/>
        <end position="133"/>
    </location>
</feature>
<evidence type="ECO:0000256" key="1">
    <source>
        <dbReference type="ARBA" id="ARBA00001932"/>
    </source>
</evidence>
<comment type="cofactor">
    <cofactor evidence="1">
        <name>(6R)-5,10-methylene-5,6,7,8-tetrahydrofolate</name>
        <dbReference type="ChEBI" id="CHEBI:15636"/>
    </cofactor>
</comment>
<dbReference type="GO" id="GO:0009416">
    <property type="term" value="P:response to light stimulus"/>
    <property type="evidence" value="ECO:0007669"/>
    <property type="project" value="TreeGrafter"/>
</dbReference>
<dbReference type="GO" id="GO:0006950">
    <property type="term" value="P:response to stress"/>
    <property type="evidence" value="ECO:0007669"/>
    <property type="project" value="UniProtKB-ARBA"/>
</dbReference>
<dbReference type="Pfam" id="PF03441">
    <property type="entry name" value="FAD_binding_7"/>
    <property type="match status" value="1"/>
</dbReference>
<keyword evidence="3" id="KW-0285">Flavoprotein</keyword>
<evidence type="ECO:0000313" key="7">
    <source>
        <dbReference type="EMBL" id="CAB4336512.1"/>
    </source>
</evidence>
<comment type="cofactor">
    <cofactor evidence="2">
        <name>FAD</name>
        <dbReference type="ChEBI" id="CHEBI:57692"/>
    </cofactor>
</comment>
<dbReference type="InterPro" id="IPR005101">
    <property type="entry name" value="Cryptochr/Photolyase_FAD-bd"/>
</dbReference>
<keyword evidence="5" id="KW-0157">Chromophore</keyword>
<dbReference type="AlphaFoldDB" id="A0A6J5Z5X2"/>
<dbReference type="PROSITE" id="PS00394">
    <property type="entry name" value="DNA_PHOTOLYASES_1_1"/>
    <property type="match status" value="1"/>
</dbReference>
<dbReference type="PROSITE" id="PS51257">
    <property type="entry name" value="PROKAR_LIPOPROTEIN"/>
    <property type="match status" value="1"/>
</dbReference>
<dbReference type="InterPro" id="IPR014729">
    <property type="entry name" value="Rossmann-like_a/b/a_fold"/>
</dbReference>
<dbReference type="PROSITE" id="PS51645">
    <property type="entry name" value="PHR_CRY_ALPHA_BETA"/>
    <property type="match status" value="1"/>
</dbReference>
<dbReference type="InterPro" id="IPR036134">
    <property type="entry name" value="Crypto/Photolyase_FAD-like_sf"/>
</dbReference>
<dbReference type="InterPro" id="IPR006050">
    <property type="entry name" value="DNA_photolyase_N"/>
</dbReference>
<reference evidence="7" key="1">
    <citation type="submission" date="2020-05" db="EMBL/GenBank/DDBJ databases">
        <authorList>
            <person name="Chiriac C."/>
            <person name="Salcher M."/>
            <person name="Ghai R."/>
            <person name="Kavagutti S V."/>
        </authorList>
    </citation>
    <scope>NUCLEOTIDE SEQUENCE</scope>
</reference>
<dbReference type="Gene3D" id="1.25.40.80">
    <property type="match status" value="1"/>
</dbReference>
<dbReference type="FunFam" id="1.10.579.10:FF:000003">
    <property type="entry name" value="Deoxyribodipyrimidine photo-lyase"/>
    <property type="match status" value="1"/>
</dbReference>
<proteinExistence type="predicted"/>
<sequence length="470" mass="53099">MMERIAIVWLRRDLRTHDHPALSAAAASCDRVVPLFVLDQRLLDGRFASGPRTAFMLGCLKELDAQFKALGGALCLRSGAPEEVVPRLAEELGAAEVYWTSDVSPFARERDRQVTEKLKLIGVDAVPSPGNFCADVSVPRTKNGKPFSVFTPFWKAERELPRRPVLGQPESVRLPDGIDCGELPAHEQLDQLLAQPFCKPGEQEARAALDDWIDGPVDAYADNHDNLSGGTSDLSAWLRWGCISARETEQRAQDRGGDGAAAFVRQLAWRDFYAHVLLMFPDNLQLEYQQKFRSLEWSDDEEGFAAWCEGQTGYPLVDAGMRQLAASGWMHNRARMVVGSFLTKDLHIDWRRGEQWFERVLLDAEPSQNNGNWQWIASTGVDPAPYFRRIFNPILQQERFDPAGEYVRHWVPELADVPDKRLAEPWKMSDEEQQQAGCVIGRDYPAPIVDHASERRVTMDRYRAVSPPKD</sequence>
<dbReference type="Gene3D" id="1.10.579.10">
    <property type="entry name" value="DNA Cyclobutane Dipyrimidine Photolyase, subunit A, domain 3"/>
    <property type="match status" value="1"/>
</dbReference>
<dbReference type="EMBL" id="CAESAN010000010">
    <property type="protein sequence ID" value="CAB4336512.1"/>
    <property type="molecule type" value="Genomic_DNA"/>
</dbReference>
<organism evidence="7">
    <name type="scientific">freshwater metagenome</name>
    <dbReference type="NCBI Taxonomy" id="449393"/>
    <lineage>
        <taxon>unclassified sequences</taxon>
        <taxon>metagenomes</taxon>
        <taxon>ecological metagenomes</taxon>
    </lineage>
</organism>
<dbReference type="Pfam" id="PF00875">
    <property type="entry name" value="DNA_photolyase"/>
    <property type="match status" value="1"/>
</dbReference>
<dbReference type="GO" id="GO:0071949">
    <property type="term" value="F:FAD binding"/>
    <property type="evidence" value="ECO:0007669"/>
    <property type="project" value="TreeGrafter"/>
</dbReference>
<dbReference type="PRINTS" id="PR00147">
    <property type="entry name" value="DNAPHOTLYASE"/>
</dbReference>
<accession>A0A6J5Z5X2</accession>
<name>A0A6J5Z5X2_9ZZZZ</name>
<dbReference type="GO" id="GO:0003904">
    <property type="term" value="F:deoxyribodipyrimidine photo-lyase activity"/>
    <property type="evidence" value="ECO:0007669"/>
    <property type="project" value="TreeGrafter"/>
</dbReference>
<protein>
    <submittedName>
        <fullName evidence="7">Unannotated protein</fullName>
    </submittedName>
</protein>
<evidence type="ECO:0000256" key="5">
    <source>
        <dbReference type="ARBA" id="ARBA00022991"/>
    </source>
</evidence>
<evidence type="ECO:0000256" key="3">
    <source>
        <dbReference type="ARBA" id="ARBA00022630"/>
    </source>
</evidence>
<evidence type="ECO:0000256" key="2">
    <source>
        <dbReference type="ARBA" id="ARBA00001974"/>
    </source>
</evidence>
<dbReference type="GO" id="GO:0006139">
    <property type="term" value="P:nucleobase-containing compound metabolic process"/>
    <property type="evidence" value="ECO:0007669"/>
    <property type="project" value="UniProtKB-ARBA"/>
</dbReference>
<gene>
    <name evidence="7" type="ORF">UFOPK3547_00218</name>
</gene>